<dbReference type="GO" id="GO:0000287">
    <property type="term" value="F:magnesium ion binding"/>
    <property type="evidence" value="ECO:0007669"/>
    <property type="project" value="InterPro"/>
</dbReference>
<evidence type="ECO:0000256" key="6">
    <source>
        <dbReference type="ARBA" id="ARBA00023098"/>
    </source>
</evidence>
<dbReference type="InterPro" id="IPR002582">
    <property type="entry name" value="ACPS"/>
</dbReference>
<feature type="domain" description="4'-phosphopantetheinyl transferase" evidence="8">
    <location>
        <begin position="4"/>
        <end position="88"/>
    </location>
</feature>
<dbReference type="InterPro" id="IPR004568">
    <property type="entry name" value="Ppantetheine-prot_Trfase_dom"/>
</dbReference>
<keyword evidence="4" id="KW-0276">Fatty acid metabolism</keyword>
<dbReference type="Proteomes" id="UP000292974">
    <property type="component" value="Unassembled WGS sequence"/>
</dbReference>
<dbReference type="AlphaFoldDB" id="A0A7M3DJU9"/>
<protein>
    <submittedName>
        <fullName evidence="9">Holo-[acyl-carrier-protein] synthase</fullName>
        <ecNumber evidence="9">2.7.8.7</ecNumber>
    </submittedName>
</protein>
<dbReference type="InterPro" id="IPR037143">
    <property type="entry name" value="4-PPantetheinyl_Trfase_dom_sf"/>
</dbReference>
<dbReference type="SUPFAM" id="SSF56214">
    <property type="entry name" value="4'-phosphopantetheinyl transferase"/>
    <property type="match status" value="1"/>
</dbReference>
<keyword evidence="6" id="KW-0443">Lipid metabolism</keyword>
<keyword evidence="9" id="KW-0614">Plasmid</keyword>
<dbReference type="InterPro" id="IPR008278">
    <property type="entry name" value="4-PPantetheinyl_Trfase_dom"/>
</dbReference>
<accession>A0A7M3DJU9</accession>
<geneLocation type="plasmid" evidence="9">
    <name>pSM135B_Rh08</name>
</geneLocation>
<dbReference type="EMBL" id="SIOP01000005">
    <property type="protein sequence ID" value="TAY42398.1"/>
    <property type="molecule type" value="Genomic_DNA"/>
</dbReference>
<evidence type="ECO:0000256" key="3">
    <source>
        <dbReference type="ARBA" id="ARBA00022723"/>
    </source>
</evidence>
<reference evidence="9 10" key="1">
    <citation type="submission" date="2019-02" db="EMBL/GenBank/DDBJ databases">
        <title>The genomic architecture of introgression among sibling species of bacteria.</title>
        <authorList>
            <person name="Cavassim M.I.A."/>
            <person name="Moeskjaer S."/>
            <person name="Moslemi C."/>
            <person name="Fields B."/>
            <person name="Bachmann A."/>
            <person name="Vilhjalmsson B."/>
            <person name="Schierup M.H."/>
            <person name="Young J.P.W."/>
            <person name="Andersen S.U."/>
        </authorList>
    </citation>
    <scope>NUCLEOTIDE SEQUENCE [LARGE SCALE GENOMIC DNA]</scope>
    <source>
        <strain evidence="9 10">SM135B</strain>
        <plasmid evidence="9">pSM135B_Rh08</plasmid>
    </source>
</reference>
<dbReference type="NCBIfam" id="TIGR00516">
    <property type="entry name" value="acpS"/>
    <property type="match status" value="1"/>
</dbReference>
<keyword evidence="3" id="KW-0479">Metal-binding</keyword>
<evidence type="ECO:0000256" key="2">
    <source>
        <dbReference type="ARBA" id="ARBA00022679"/>
    </source>
</evidence>
<keyword evidence="5" id="KW-0460">Magnesium</keyword>
<evidence type="ECO:0000313" key="10">
    <source>
        <dbReference type="Proteomes" id="UP000292974"/>
    </source>
</evidence>
<comment type="caution">
    <text evidence="9">The sequence shown here is derived from an EMBL/GenBank/DDBJ whole genome shotgun (WGS) entry which is preliminary data.</text>
</comment>
<dbReference type="EC" id="2.7.8.7" evidence="9"/>
<evidence type="ECO:0000256" key="5">
    <source>
        <dbReference type="ARBA" id="ARBA00022842"/>
    </source>
</evidence>
<evidence type="ECO:0000259" key="8">
    <source>
        <dbReference type="Pfam" id="PF01648"/>
    </source>
</evidence>
<name>A0A7M3DJU9_RHILE</name>
<dbReference type="GO" id="GO:0006633">
    <property type="term" value="P:fatty acid biosynthetic process"/>
    <property type="evidence" value="ECO:0007669"/>
    <property type="project" value="UniProtKB-KW"/>
</dbReference>
<proteinExistence type="predicted"/>
<evidence type="ECO:0000256" key="4">
    <source>
        <dbReference type="ARBA" id="ARBA00022832"/>
    </source>
</evidence>
<evidence type="ECO:0000256" key="7">
    <source>
        <dbReference type="ARBA" id="ARBA00023160"/>
    </source>
</evidence>
<organism evidence="9 10">
    <name type="scientific">Rhizobium leguminosarum</name>
    <dbReference type="NCBI Taxonomy" id="384"/>
    <lineage>
        <taxon>Bacteria</taxon>
        <taxon>Pseudomonadati</taxon>
        <taxon>Pseudomonadota</taxon>
        <taxon>Alphaproteobacteria</taxon>
        <taxon>Hyphomicrobiales</taxon>
        <taxon>Rhizobiaceae</taxon>
        <taxon>Rhizobium/Agrobacterium group</taxon>
        <taxon>Rhizobium</taxon>
    </lineage>
</organism>
<dbReference type="RefSeq" id="WP_130719462.1">
    <property type="nucleotide sequence ID" value="NZ_SIOP01000005.1"/>
</dbReference>
<evidence type="ECO:0000313" key="9">
    <source>
        <dbReference type="EMBL" id="TAY42398.1"/>
    </source>
</evidence>
<dbReference type="Gene3D" id="3.90.470.20">
    <property type="entry name" value="4'-phosphopantetheinyl transferase domain"/>
    <property type="match status" value="1"/>
</dbReference>
<gene>
    <name evidence="9" type="primary">acpS</name>
    <name evidence="9" type="ORF">ELH90_36285</name>
</gene>
<dbReference type="GO" id="GO:0008897">
    <property type="term" value="F:holo-[acyl-carrier-protein] synthase activity"/>
    <property type="evidence" value="ECO:0007669"/>
    <property type="project" value="UniProtKB-EC"/>
</dbReference>
<evidence type="ECO:0000256" key="1">
    <source>
        <dbReference type="ARBA" id="ARBA00022516"/>
    </source>
</evidence>
<keyword evidence="7" id="KW-0275">Fatty acid biosynthesis</keyword>
<dbReference type="NCBIfam" id="TIGR00556">
    <property type="entry name" value="pantethn_trn"/>
    <property type="match status" value="1"/>
</dbReference>
<keyword evidence="2 9" id="KW-0808">Transferase</keyword>
<keyword evidence="1" id="KW-0444">Lipid biosynthesis</keyword>
<sequence length="129" mass="14299">MILGLGSDLVNVKRIRRSVDGLGERWVNKVLVRGEIERASAWNDAMYIAKLFAAKEACSKALGTGMMNGVHWHDFEIVLPNKAIFSNNALHRLNEISGEARQGYVFLDVFCRNGLAGAIVVISNSRVLR</sequence>
<dbReference type="Pfam" id="PF01648">
    <property type="entry name" value="ACPS"/>
    <property type="match status" value="1"/>
</dbReference>